<dbReference type="Pfam" id="PF02367">
    <property type="entry name" value="TsaE"/>
    <property type="match status" value="1"/>
</dbReference>
<evidence type="ECO:0000256" key="4">
    <source>
        <dbReference type="ARBA" id="ARBA00022490"/>
    </source>
</evidence>
<dbReference type="InterPro" id="IPR011009">
    <property type="entry name" value="Kinase-like_dom_sf"/>
</dbReference>
<dbReference type="STRING" id="1752398.A8M32_13605"/>
<dbReference type="GO" id="GO:0046872">
    <property type="term" value="F:metal ion binding"/>
    <property type="evidence" value="ECO:0007669"/>
    <property type="project" value="UniProtKB-KW"/>
</dbReference>
<evidence type="ECO:0000256" key="6">
    <source>
        <dbReference type="ARBA" id="ARBA00022723"/>
    </source>
</evidence>
<evidence type="ECO:0000313" key="12">
    <source>
        <dbReference type="EMBL" id="ODR91040.1"/>
    </source>
</evidence>
<gene>
    <name evidence="12" type="ORF">A8M32_13605</name>
</gene>
<proteinExistence type="inferred from homology"/>
<keyword evidence="7" id="KW-0547">Nucleotide-binding</keyword>
<dbReference type="GO" id="GO:0005737">
    <property type="term" value="C:cytoplasm"/>
    <property type="evidence" value="ECO:0007669"/>
    <property type="project" value="UniProtKB-SubCell"/>
</dbReference>
<evidence type="ECO:0000256" key="8">
    <source>
        <dbReference type="ARBA" id="ARBA00022840"/>
    </source>
</evidence>
<keyword evidence="12" id="KW-0808">Transferase</keyword>
<comment type="subcellular location">
    <subcellularLocation>
        <location evidence="1">Cytoplasm</location>
    </subcellularLocation>
</comment>
<keyword evidence="9" id="KW-0460">Magnesium</keyword>
<name>A0A1E3VBT9_9HYPH</name>
<dbReference type="PANTHER" id="PTHR33540:SF2">
    <property type="entry name" value="TRNA THREONYLCARBAMOYLADENOSINE BIOSYNTHESIS PROTEIN TSAE"/>
    <property type="match status" value="1"/>
</dbReference>
<dbReference type="Gene3D" id="3.40.50.300">
    <property type="entry name" value="P-loop containing nucleotide triphosphate hydrolases"/>
    <property type="match status" value="1"/>
</dbReference>
<dbReference type="RefSeq" id="WP_069458914.1">
    <property type="nucleotide sequence ID" value="NZ_LYBW01000057.1"/>
</dbReference>
<evidence type="ECO:0000256" key="5">
    <source>
        <dbReference type="ARBA" id="ARBA00022694"/>
    </source>
</evidence>
<dbReference type="Pfam" id="PF01636">
    <property type="entry name" value="APH"/>
    <property type="match status" value="1"/>
</dbReference>
<organism evidence="12 13">
    <name type="scientific">Sinorhizobium alkalisoli</name>
    <dbReference type="NCBI Taxonomy" id="1752398"/>
    <lineage>
        <taxon>Bacteria</taxon>
        <taxon>Pseudomonadati</taxon>
        <taxon>Pseudomonadota</taxon>
        <taxon>Alphaproteobacteria</taxon>
        <taxon>Hyphomicrobiales</taxon>
        <taxon>Rhizobiaceae</taxon>
        <taxon>Sinorhizobium/Ensifer group</taxon>
        <taxon>Sinorhizobium</taxon>
    </lineage>
</organism>
<dbReference type="AlphaFoldDB" id="A0A1E3VBT9"/>
<evidence type="ECO:0000259" key="11">
    <source>
        <dbReference type="Pfam" id="PF01636"/>
    </source>
</evidence>
<dbReference type="InterPro" id="IPR002575">
    <property type="entry name" value="Aminoglycoside_PTrfase"/>
</dbReference>
<evidence type="ECO:0000256" key="2">
    <source>
        <dbReference type="ARBA" id="ARBA00007599"/>
    </source>
</evidence>
<keyword evidence="13" id="KW-1185">Reference proteome</keyword>
<comment type="similarity">
    <text evidence="2">Belongs to the TsaE family.</text>
</comment>
<dbReference type="InterPro" id="IPR003442">
    <property type="entry name" value="T6A_TsaE"/>
</dbReference>
<evidence type="ECO:0000256" key="7">
    <source>
        <dbReference type="ARBA" id="ARBA00022741"/>
    </source>
</evidence>
<dbReference type="OrthoDB" id="9809275at2"/>
<dbReference type="InterPro" id="IPR027417">
    <property type="entry name" value="P-loop_NTPase"/>
</dbReference>
<evidence type="ECO:0000256" key="3">
    <source>
        <dbReference type="ARBA" id="ARBA00019010"/>
    </source>
</evidence>
<evidence type="ECO:0000313" key="13">
    <source>
        <dbReference type="Proteomes" id="UP000094342"/>
    </source>
</evidence>
<dbReference type="GO" id="GO:0002949">
    <property type="term" value="P:tRNA threonylcarbamoyladenosine modification"/>
    <property type="evidence" value="ECO:0007669"/>
    <property type="project" value="InterPro"/>
</dbReference>
<dbReference type="PANTHER" id="PTHR33540">
    <property type="entry name" value="TRNA THREONYLCARBAMOYLADENOSINE BIOSYNTHESIS PROTEIN TSAE"/>
    <property type="match status" value="1"/>
</dbReference>
<dbReference type="NCBIfam" id="TIGR00150">
    <property type="entry name" value="T6A_YjeE"/>
    <property type="match status" value="1"/>
</dbReference>
<dbReference type="InterPro" id="IPR012180">
    <property type="entry name" value="Bifunc_ATPase/PTrfase"/>
</dbReference>
<dbReference type="Gene3D" id="3.30.200.20">
    <property type="entry name" value="Phosphorylase Kinase, domain 1"/>
    <property type="match status" value="1"/>
</dbReference>
<keyword evidence="6" id="KW-0479">Metal-binding</keyword>
<accession>A0A1E3VBT9</accession>
<keyword evidence="4" id="KW-0963">Cytoplasm</keyword>
<evidence type="ECO:0000256" key="10">
    <source>
        <dbReference type="ARBA" id="ARBA00032441"/>
    </source>
</evidence>
<protein>
    <recommendedName>
        <fullName evidence="3">tRNA threonylcarbamoyladenosine biosynthesis protein TsaE</fullName>
    </recommendedName>
    <alternativeName>
        <fullName evidence="10">t(6)A37 threonylcarbamoyladenosine biosynthesis protein TsaE</fullName>
    </alternativeName>
</protein>
<dbReference type="SUPFAM" id="SSF52540">
    <property type="entry name" value="P-loop containing nucleoside triphosphate hydrolases"/>
    <property type="match status" value="1"/>
</dbReference>
<dbReference type="GO" id="GO:0016740">
    <property type="term" value="F:transferase activity"/>
    <property type="evidence" value="ECO:0007669"/>
    <property type="project" value="UniProtKB-KW"/>
</dbReference>
<dbReference type="EMBL" id="LYBW01000057">
    <property type="protein sequence ID" value="ODR91040.1"/>
    <property type="molecule type" value="Genomic_DNA"/>
</dbReference>
<feature type="domain" description="Aminoglycoside phosphotransferase" evidence="11">
    <location>
        <begin position="170"/>
        <end position="418"/>
    </location>
</feature>
<keyword evidence="8" id="KW-0067">ATP-binding</keyword>
<dbReference type="PIRSF" id="PIRSF036599">
    <property type="entry name" value="AtpPhos"/>
    <property type="match status" value="1"/>
</dbReference>
<dbReference type="Proteomes" id="UP000094342">
    <property type="component" value="Unassembled WGS sequence"/>
</dbReference>
<evidence type="ECO:0000256" key="9">
    <source>
        <dbReference type="ARBA" id="ARBA00022842"/>
    </source>
</evidence>
<dbReference type="GO" id="GO:0005524">
    <property type="term" value="F:ATP binding"/>
    <property type="evidence" value="ECO:0007669"/>
    <property type="project" value="UniProtKB-KW"/>
</dbReference>
<comment type="caution">
    <text evidence="12">The sequence shown here is derived from an EMBL/GenBank/DDBJ whole genome shotgun (WGS) entry which is preliminary data.</text>
</comment>
<reference evidence="13" key="1">
    <citation type="submission" date="2016-05" db="EMBL/GenBank/DDBJ databases">
        <authorList>
            <person name="Li Y."/>
        </authorList>
    </citation>
    <scope>NUCLEOTIDE SEQUENCE [LARGE SCALE GENOMIC DNA]</scope>
    <source>
        <strain evidence="13">YIC4027</strain>
    </source>
</reference>
<sequence>MRSLDRLLKDEAATIELGEDLALALKAGDCVGLSGDLGAGKSTFARAFLRAMADDTALEVPSPTFTLVQSYELRVPVAHFDLYRLGDASELTELGFDEALSEGICLVEWPEKAEGALPADRITLNLAHEGDGRRVRISAPAGAFERITRSLAIRAFLADAGRPHARRRHLSGDASVRAYERIHARNAPTTILMDAPRHRPGAILQNGKYYQQLAHIAEDAVPFVAVSELLRRRGFAAPAIFARDLDQGLLLIEDLGSEGILDAEGRPIAERYLESARLLAHLHAQPTERAVAIAEGIVHHIPEFDRTAIKIETSLLIDWYLPWQRGAPASETERSEYFAIWDQLVDILCGGEKNLLLRDFHSPNVLWRGDRGGLDRIGLIDFQDAMIGPTAYDVASLVQDARVTIDTDLAARLMDGYMSERKVLGSFDETAFLRDWHLMAAQRNCKLAGIWVRLMQRDGKPGYMKHMPRTFTYLQQALGHEVLTPLREWCIKAGILAPESAN</sequence>
<keyword evidence="5" id="KW-0819">tRNA processing</keyword>
<evidence type="ECO:0000256" key="1">
    <source>
        <dbReference type="ARBA" id="ARBA00004496"/>
    </source>
</evidence>
<dbReference type="SUPFAM" id="SSF56112">
    <property type="entry name" value="Protein kinase-like (PK-like)"/>
    <property type="match status" value="1"/>
</dbReference>
<dbReference type="Gene3D" id="3.90.1200.10">
    <property type="match status" value="1"/>
</dbReference>